<evidence type="ECO:0000313" key="2">
    <source>
        <dbReference type="Proteomes" id="UP000000644"/>
    </source>
</evidence>
<protein>
    <recommendedName>
        <fullName evidence="3">Bacteriophage lysis protein</fullName>
    </recommendedName>
</protein>
<dbReference type="KEGG" id="pna:Pnap_2238"/>
<dbReference type="Proteomes" id="UP000000644">
    <property type="component" value="Chromosome"/>
</dbReference>
<dbReference type="HOGENOM" id="CLU_1460043_0_0_4"/>
<dbReference type="EMBL" id="CP000529">
    <property type="protein sequence ID" value="ABM37546.1"/>
    <property type="molecule type" value="Genomic_DNA"/>
</dbReference>
<evidence type="ECO:0008006" key="3">
    <source>
        <dbReference type="Google" id="ProtNLM"/>
    </source>
</evidence>
<gene>
    <name evidence="1" type="ordered locus">Pnap_2238</name>
</gene>
<evidence type="ECO:0000313" key="1">
    <source>
        <dbReference type="EMBL" id="ABM37546.1"/>
    </source>
</evidence>
<sequence>MMSASTKTIAALVGVLALLLSILGFGYGPWATHQQAIGEQRATTAYNLAIDRQKREAGELLAIEAAKANAATTALADFKTEREKHDVENKSAIATLAARLRTAAGPAGRLRDPNAAAGCGGGGAGAPGADPARVSSGADDAAQAGGLFSAGATELFQRLTREADDINVAYASCRTDSLTVREVLK</sequence>
<organism evidence="1 2">
    <name type="scientific">Polaromonas naphthalenivorans (strain CJ2)</name>
    <dbReference type="NCBI Taxonomy" id="365044"/>
    <lineage>
        <taxon>Bacteria</taxon>
        <taxon>Pseudomonadati</taxon>
        <taxon>Pseudomonadota</taxon>
        <taxon>Betaproteobacteria</taxon>
        <taxon>Burkholderiales</taxon>
        <taxon>Comamonadaceae</taxon>
        <taxon>Polaromonas</taxon>
    </lineage>
</organism>
<dbReference type="AlphaFoldDB" id="A1VPG8"/>
<accession>A1VPG8</accession>
<reference evidence="2" key="1">
    <citation type="journal article" date="2009" name="Environ. Microbiol.">
        <title>The genome of Polaromonas naphthalenivorans strain CJ2, isolated from coal tar-contaminated sediment, reveals physiological and metabolic versatility and evolution through extensive horizontal gene transfer.</title>
        <authorList>
            <person name="Yagi J.M."/>
            <person name="Sims D."/>
            <person name="Brettin T."/>
            <person name="Bruce D."/>
            <person name="Madsen E.L."/>
        </authorList>
    </citation>
    <scope>NUCLEOTIDE SEQUENCE [LARGE SCALE GENOMIC DNA]</scope>
    <source>
        <strain evidence="2">CJ2</strain>
    </source>
</reference>
<keyword evidence="2" id="KW-1185">Reference proteome</keyword>
<name>A1VPG8_POLNA</name>
<dbReference type="STRING" id="365044.Pnap_2238"/>
<proteinExistence type="predicted"/>